<sequence>MGACDGGFSSPCRVLYGTRGFLALLPVYVSAPPTTPQHAVSRWQRRPRFCRTAHPSSARAAQLWLQPRGPLPSLQSKHSVVLGGHRGARACVPNAVKRQIY</sequence>
<dbReference type="Proteomes" id="UP001066276">
    <property type="component" value="Chromosome 2_2"/>
</dbReference>
<dbReference type="AlphaFoldDB" id="A0AAV7UZR2"/>
<name>A0AAV7UZR2_PLEWA</name>
<reference evidence="1" key="1">
    <citation type="journal article" date="2022" name="bioRxiv">
        <title>Sequencing and chromosome-scale assembly of the giantPleurodeles waltlgenome.</title>
        <authorList>
            <person name="Brown T."/>
            <person name="Elewa A."/>
            <person name="Iarovenko S."/>
            <person name="Subramanian E."/>
            <person name="Araus A.J."/>
            <person name="Petzold A."/>
            <person name="Susuki M."/>
            <person name="Suzuki K.-i.T."/>
            <person name="Hayashi T."/>
            <person name="Toyoda A."/>
            <person name="Oliveira C."/>
            <person name="Osipova E."/>
            <person name="Leigh N.D."/>
            <person name="Simon A."/>
            <person name="Yun M.H."/>
        </authorList>
    </citation>
    <scope>NUCLEOTIDE SEQUENCE</scope>
    <source>
        <strain evidence="1">20211129_DDA</strain>
        <tissue evidence="1">Liver</tissue>
    </source>
</reference>
<protein>
    <submittedName>
        <fullName evidence="1">Uncharacterized protein</fullName>
    </submittedName>
</protein>
<proteinExistence type="predicted"/>
<dbReference type="EMBL" id="JANPWB010000004">
    <property type="protein sequence ID" value="KAJ1193826.1"/>
    <property type="molecule type" value="Genomic_DNA"/>
</dbReference>
<organism evidence="1 2">
    <name type="scientific">Pleurodeles waltl</name>
    <name type="common">Iberian ribbed newt</name>
    <dbReference type="NCBI Taxonomy" id="8319"/>
    <lineage>
        <taxon>Eukaryota</taxon>
        <taxon>Metazoa</taxon>
        <taxon>Chordata</taxon>
        <taxon>Craniata</taxon>
        <taxon>Vertebrata</taxon>
        <taxon>Euteleostomi</taxon>
        <taxon>Amphibia</taxon>
        <taxon>Batrachia</taxon>
        <taxon>Caudata</taxon>
        <taxon>Salamandroidea</taxon>
        <taxon>Salamandridae</taxon>
        <taxon>Pleurodelinae</taxon>
        <taxon>Pleurodeles</taxon>
    </lineage>
</organism>
<gene>
    <name evidence="1" type="ORF">NDU88_003122</name>
</gene>
<evidence type="ECO:0000313" key="2">
    <source>
        <dbReference type="Proteomes" id="UP001066276"/>
    </source>
</evidence>
<keyword evidence="2" id="KW-1185">Reference proteome</keyword>
<comment type="caution">
    <text evidence="1">The sequence shown here is derived from an EMBL/GenBank/DDBJ whole genome shotgun (WGS) entry which is preliminary data.</text>
</comment>
<accession>A0AAV7UZR2</accession>
<evidence type="ECO:0000313" key="1">
    <source>
        <dbReference type="EMBL" id="KAJ1193826.1"/>
    </source>
</evidence>